<keyword evidence="1" id="KW-0812">Transmembrane</keyword>
<feature type="transmembrane region" description="Helical" evidence="1">
    <location>
        <begin position="167"/>
        <end position="187"/>
    </location>
</feature>
<evidence type="ECO:0000313" key="5">
    <source>
        <dbReference type="Proteomes" id="UP001470230"/>
    </source>
</evidence>
<dbReference type="InterPro" id="IPR036259">
    <property type="entry name" value="MFS_trans_sf"/>
</dbReference>
<dbReference type="EMBL" id="JAPFFF010000010">
    <property type="protein sequence ID" value="KAK8881696.1"/>
    <property type="molecule type" value="Genomic_DNA"/>
</dbReference>
<proteinExistence type="predicted"/>
<reference evidence="2 5" key="1">
    <citation type="submission" date="2024-04" db="EMBL/GenBank/DDBJ databases">
        <title>Tritrichomonas musculus Genome.</title>
        <authorList>
            <person name="Alves-Ferreira E."/>
            <person name="Grigg M."/>
            <person name="Lorenzi H."/>
            <person name="Galac M."/>
        </authorList>
    </citation>
    <scope>NUCLEOTIDE SEQUENCE [LARGE SCALE GENOMIC DNA]</scope>
    <source>
        <strain evidence="2 5">EAF2021</strain>
    </source>
</reference>
<comment type="caution">
    <text evidence="2">The sequence shown here is derived from an EMBL/GenBank/DDBJ whole genome shotgun (WGS) entry which is preliminary data.</text>
</comment>
<accession>A0ABR2GJ64</accession>
<feature type="transmembrane region" description="Helical" evidence="1">
    <location>
        <begin position="7"/>
        <end position="26"/>
    </location>
</feature>
<evidence type="ECO:0000313" key="2">
    <source>
        <dbReference type="EMBL" id="KAK8833953.1"/>
    </source>
</evidence>
<organism evidence="2 5">
    <name type="scientific">Tritrichomonas musculus</name>
    <dbReference type="NCBI Taxonomy" id="1915356"/>
    <lineage>
        <taxon>Eukaryota</taxon>
        <taxon>Metamonada</taxon>
        <taxon>Parabasalia</taxon>
        <taxon>Tritrichomonadida</taxon>
        <taxon>Tritrichomonadidae</taxon>
        <taxon>Tritrichomonas</taxon>
    </lineage>
</organism>
<feature type="transmembrane region" description="Helical" evidence="1">
    <location>
        <begin position="74"/>
        <end position="96"/>
    </location>
</feature>
<feature type="transmembrane region" description="Helical" evidence="1">
    <location>
        <begin position="357"/>
        <end position="376"/>
    </location>
</feature>
<dbReference type="Proteomes" id="UP001470230">
    <property type="component" value="Unassembled WGS sequence"/>
</dbReference>
<feature type="transmembrane region" description="Helical" evidence="1">
    <location>
        <begin position="38"/>
        <end position="62"/>
    </location>
</feature>
<evidence type="ECO:0000313" key="4">
    <source>
        <dbReference type="EMBL" id="KAK8881731.1"/>
    </source>
</evidence>
<dbReference type="SUPFAM" id="SSF103473">
    <property type="entry name" value="MFS general substrate transporter"/>
    <property type="match status" value="1"/>
</dbReference>
<feature type="transmembrane region" description="Helical" evidence="1">
    <location>
        <begin position="388"/>
        <end position="406"/>
    </location>
</feature>
<dbReference type="EMBL" id="JAPFFF010000010">
    <property type="protein sequence ID" value="KAK8881731.1"/>
    <property type="molecule type" value="Genomic_DNA"/>
</dbReference>
<feature type="transmembrane region" description="Helical" evidence="1">
    <location>
        <begin position="257"/>
        <end position="276"/>
    </location>
</feature>
<sequence length="425" mass="49576">MLQKNFPYLIIFVGNAVIGYTLNFFWKALPPISCQFDFDVYTLFLSVLIYFSTTIISPILVCDKFSRNNSLEHLSKVISYISVFSWIPLILSSTYFLHNFSFGKIASFASFAFFGVGTGLLQSILYFFTYISPIFKNYEESSAILNFSFLTGKLFSDFILFLTNWQISSFVGFYISYFYCSLLMKLFESQKDGKNSLQLPPAMQISIDISSTSSSPFKLTSFCNNYLFIFMLSFVKYFSGKCFFEHFFADFIFELNYSQLILNFIFFAGSILSLLISKYFRFKQTFPLTSTFSIISISIISYFVFHQNKYEWNLTQLFLILSIIAWCIMYTMNFMMFPYVKICEVFKKSTPSIQRSFLFSSSDWFVRLLSQLFYFYIGNYISDDKQKISIICFMNILCVSIGYALIMKKKEISDDLGQAKPLRNL</sequence>
<evidence type="ECO:0000313" key="3">
    <source>
        <dbReference type="EMBL" id="KAK8881696.1"/>
    </source>
</evidence>
<feature type="transmembrane region" description="Helical" evidence="1">
    <location>
        <begin position="288"/>
        <end position="305"/>
    </location>
</feature>
<gene>
    <name evidence="3" type="ORF">M9Y10_004456</name>
    <name evidence="4" type="ORF">M9Y10_004491</name>
    <name evidence="2" type="ORF">M9Y10_037660</name>
</gene>
<protein>
    <submittedName>
        <fullName evidence="2">Uncharacterized protein</fullName>
    </submittedName>
</protein>
<evidence type="ECO:0000256" key="1">
    <source>
        <dbReference type="SAM" id="Phobius"/>
    </source>
</evidence>
<name>A0ABR2GJ64_9EUKA</name>
<feature type="transmembrane region" description="Helical" evidence="1">
    <location>
        <begin position="317"/>
        <end position="336"/>
    </location>
</feature>
<keyword evidence="5" id="KW-1185">Reference proteome</keyword>
<keyword evidence="1" id="KW-1133">Transmembrane helix</keyword>
<dbReference type="EMBL" id="JAPFFF010000570">
    <property type="protein sequence ID" value="KAK8833953.1"/>
    <property type="molecule type" value="Genomic_DNA"/>
</dbReference>
<feature type="transmembrane region" description="Helical" evidence="1">
    <location>
        <begin position="219"/>
        <end position="237"/>
    </location>
</feature>
<keyword evidence="1" id="KW-0472">Membrane</keyword>
<feature type="transmembrane region" description="Helical" evidence="1">
    <location>
        <begin position="108"/>
        <end position="131"/>
    </location>
</feature>